<evidence type="ECO:0000313" key="10">
    <source>
        <dbReference type="Proteomes" id="UP000252255"/>
    </source>
</evidence>
<keyword evidence="6 8" id="KW-0472">Membrane</keyword>
<comment type="subcellular location">
    <subcellularLocation>
        <location evidence="1">Cell membrane</location>
        <topology evidence="1">Multi-pass membrane protein</topology>
    </subcellularLocation>
</comment>
<evidence type="ECO:0000256" key="8">
    <source>
        <dbReference type="SAM" id="Phobius"/>
    </source>
</evidence>
<reference evidence="9 10" key="1">
    <citation type="submission" date="2014-07" db="EMBL/GenBank/DDBJ databases">
        <title>Draft genome sequence of Thalassospira profundimaris PR54-5.</title>
        <authorList>
            <person name="Lai Q."/>
            <person name="Shao Z."/>
        </authorList>
    </citation>
    <scope>NUCLEOTIDE SEQUENCE [LARGE SCALE GENOMIC DNA]</scope>
    <source>
        <strain evidence="9 10">PR54-5</strain>
    </source>
</reference>
<feature type="region of interest" description="Disordered" evidence="7">
    <location>
        <begin position="591"/>
        <end position="617"/>
    </location>
</feature>
<dbReference type="Proteomes" id="UP000252255">
    <property type="component" value="Unassembled WGS sequence"/>
</dbReference>
<evidence type="ECO:0000256" key="1">
    <source>
        <dbReference type="ARBA" id="ARBA00004651"/>
    </source>
</evidence>
<dbReference type="Gene3D" id="3.40.50.300">
    <property type="entry name" value="P-loop containing nucleotide triphosphate hydrolases"/>
    <property type="match status" value="1"/>
</dbReference>
<dbReference type="CDD" id="cd01127">
    <property type="entry name" value="TrwB_TraG_TraD_VirD4"/>
    <property type="match status" value="2"/>
</dbReference>
<dbReference type="InterPro" id="IPR051539">
    <property type="entry name" value="T4SS-coupling_protein"/>
</dbReference>
<feature type="compositionally biased region" description="Polar residues" evidence="7">
    <location>
        <begin position="601"/>
        <end position="610"/>
    </location>
</feature>
<protein>
    <submittedName>
        <fullName evidence="9">Conjugal transfer protein TraG</fullName>
    </submittedName>
</protein>
<dbReference type="SUPFAM" id="SSF52540">
    <property type="entry name" value="P-loop containing nucleoside triphosphate hydrolases"/>
    <property type="match status" value="1"/>
</dbReference>
<proteinExistence type="inferred from homology"/>
<feature type="transmembrane region" description="Helical" evidence="8">
    <location>
        <begin position="44"/>
        <end position="65"/>
    </location>
</feature>
<sequence>MLLGTIAGILLEWHLSVGFDPRNPDWWKWLGATLVHPAGLPKEMLFPAFGIILGGIALMGVVGFVMNRARNDTMAGGRSSKDIHGSARWATIKDIRKARLFRKNGVVIGSVKTGLGKVRELRHNGPEHVLAFAPTRTGKGVSIILPTLLSWTESVLILDIKGENFAKTAGWRASLGHRVCRFDPTNPEPSETIRFNPLAEVRITSRRDIADCQNIANMVIDPDGKGIAGNYWREEGWGWLSVVLLHVLYKVMKEENRIACFDDVNIFLSGISTVKPPAEALEAAREGASREVSDDQMSAQDNFVKILEAMAEYDHGYAHVNKEVRRGANSLAIKAPQERSGVHSNAKTQLTLYADPIIAENTAVSDFRLDDLMNGKTPMSLYLAFSPADKDRLVPLIRIMMNLFLRRLTEKMEFEDGKTKRGYKHRLLLMLDEFPAIGKLEIFEDALAFMAGYGIKAYIIIQNIEQLWKKYGKDESIFANCHVRSAFTPNQFSTAELLSKLAGKQTIVQRKQSQSGKAGSITGSNSANIQETSRDLLTPDEIMRLPMLDVDEDGNRPPVPGDSLIFVAGRPPIYGRQRLYFLDKKLSERSKLAPPRMKQSGVANLTTVTMEKQHDAA</sequence>
<evidence type="ECO:0000313" key="9">
    <source>
        <dbReference type="EMBL" id="RCK47746.1"/>
    </source>
</evidence>
<gene>
    <name evidence="9" type="ORF">TH30_04620</name>
</gene>
<keyword evidence="4 8" id="KW-0812">Transmembrane</keyword>
<dbReference type="InterPro" id="IPR027417">
    <property type="entry name" value="P-loop_NTPase"/>
</dbReference>
<comment type="caution">
    <text evidence="9">The sequence shown here is derived from an EMBL/GenBank/DDBJ whole genome shotgun (WGS) entry which is preliminary data.</text>
</comment>
<dbReference type="PANTHER" id="PTHR37937">
    <property type="entry name" value="CONJUGATIVE TRANSFER: DNA TRANSPORT"/>
    <property type="match status" value="1"/>
</dbReference>
<comment type="similarity">
    <text evidence="2">Belongs to the VirD4/TraG family.</text>
</comment>
<dbReference type="PANTHER" id="PTHR37937:SF1">
    <property type="entry name" value="CONJUGATIVE TRANSFER: DNA TRANSPORT"/>
    <property type="match status" value="1"/>
</dbReference>
<evidence type="ECO:0000256" key="7">
    <source>
        <dbReference type="SAM" id="MobiDB-lite"/>
    </source>
</evidence>
<keyword evidence="5 8" id="KW-1133">Transmembrane helix</keyword>
<evidence type="ECO:0000256" key="3">
    <source>
        <dbReference type="ARBA" id="ARBA00022475"/>
    </source>
</evidence>
<dbReference type="EMBL" id="JPWI01000002">
    <property type="protein sequence ID" value="RCK47746.1"/>
    <property type="molecule type" value="Genomic_DNA"/>
</dbReference>
<evidence type="ECO:0000256" key="2">
    <source>
        <dbReference type="ARBA" id="ARBA00008806"/>
    </source>
</evidence>
<name>A0A367X241_9PROT</name>
<organism evidence="9 10">
    <name type="scientific">Thalassospira profundimaris</name>
    <dbReference type="NCBI Taxonomy" id="502049"/>
    <lineage>
        <taxon>Bacteria</taxon>
        <taxon>Pseudomonadati</taxon>
        <taxon>Pseudomonadota</taxon>
        <taxon>Alphaproteobacteria</taxon>
        <taxon>Rhodospirillales</taxon>
        <taxon>Thalassospiraceae</taxon>
        <taxon>Thalassospira</taxon>
    </lineage>
</organism>
<evidence type="ECO:0000256" key="6">
    <source>
        <dbReference type="ARBA" id="ARBA00023136"/>
    </source>
</evidence>
<dbReference type="Pfam" id="PF02534">
    <property type="entry name" value="T4SS-DNA_transf"/>
    <property type="match status" value="1"/>
</dbReference>
<keyword evidence="3" id="KW-1003">Cell membrane</keyword>
<feature type="region of interest" description="Disordered" evidence="7">
    <location>
        <begin position="511"/>
        <end position="530"/>
    </location>
</feature>
<dbReference type="InterPro" id="IPR003688">
    <property type="entry name" value="TraG/VirD4"/>
</dbReference>
<accession>A0A367X241</accession>
<evidence type="ECO:0000256" key="4">
    <source>
        <dbReference type="ARBA" id="ARBA00022692"/>
    </source>
</evidence>
<evidence type="ECO:0000256" key="5">
    <source>
        <dbReference type="ARBA" id="ARBA00022989"/>
    </source>
</evidence>
<dbReference type="GO" id="GO:0005886">
    <property type="term" value="C:plasma membrane"/>
    <property type="evidence" value="ECO:0007669"/>
    <property type="project" value="UniProtKB-SubCell"/>
</dbReference>
<dbReference type="AlphaFoldDB" id="A0A367X241"/>